<dbReference type="PROSITE" id="PS50059">
    <property type="entry name" value="FKBP_PPIASE"/>
    <property type="match status" value="1"/>
</dbReference>
<sequence length="244" mass="26155">MSICSAPCSLHAPERYNLPVCLAVLPRLFTCKQLHLQMHLPTFLVLIASLTSTSSFMMTPLSRHAAGHLVKAAVACRPGISQMAVRRGSPQMKELINRQQHLRRATLGSLLGGFALFASGGGVARAEDGFETTSSGLKYKILKEGTGAIPAAGQSVKVHYTGWLDDFESPKKFDSSYDRGKPLSFRAGVGQVIAGWDEALLQMKIGEKRNVIIPPGLGYGARGAGGVIPPNATLYFTMELKSIG</sequence>
<dbReference type="FunFam" id="3.10.50.40:FF:000006">
    <property type="entry name" value="Peptidyl-prolyl cis-trans isomerase"/>
    <property type="match status" value="1"/>
</dbReference>
<comment type="caution">
    <text evidence="7">The sequence shown here is derived from an EMBL/GenBank/DDBJ whole genome shotgun (WGS) entry which is preliminary data.</text>
</comment>
<evidence type="ECO:0000313" key="7">
    <source>
        <dbReference type="EMBL" id="EWM25144.1"/>
    </source>
</evidence>
<dbReference type="EC" id="5.2.1.8" evidence="2 5"/>
<dbReference type="GO" id="GO:0003755">
    <property type="term" value="F:peptidyl-prolyl cis-trans isomerase activity"/>
    <property type="evidence" value="ECO:0007669"/>
    <property type="project" value="UniProtKB-KW"/>
</dbReference>
<dbReference type="Proteomes" id="UP000019335">
    <property type="component" value="Chromosome 12"/>
</dbReference>
<evidence type="ECO:0000256" key="5">
    <source>
        <dbReference type="PROSITE-ProRule" id="PRU00277"/>
    </source>
</evidence>
<dbReference type="InterPro" id="IPR001179">
    <property type="entry name" value="PPIase_FKBP_dom"/>
</dbReference>
<dbReference type="OrthoDB" id="1902587at2759"/>
<organism evidence="7 8">
    <name type="scientific">Nannochloropsis gaditana</name>
    <dbReference type="NCBI Taxonomy" id="72520"/>
    <lineage>
        <taxon>Eukaryota</taxon>
        <taxon>Sar</taxon>
        <taxon>Stramenopiles</taxon>
        <taxon>Ochrophyta</taxon>
        <taxon>Eustigmatophyceae</taxon>
        <taxon>Eustigmatales</taxon>
        <taxon>Monodopsidaceae</taxon>
        <taxon>Nannochloropsis</taxon>
    </lineage>
</organism>
<dbReference type="Gene3D" id="3.10.50.40">
    <property type="match status" value="1"/>
</dbReference>
<reference evidence="7 8" key="1">
    <citation type="journal article" date="2014" name="Mol. Plant">
        <title>Chromosome Scale Genome Assembly and Transcriptome Profiling of Nannochloropsis gaditana in Nitrogen Depletion.</title>
        <authorList>
            <person name="Corteggiani Carpinelli E."/>
            <person name="Telatin A."/>
            <person name="Vitulo N."/>
            <person name="Forcato C."/>
            <person name="D'Angelo M."/>
            <person name="Schiavon R."/>
            <person name="Vezzi A."/>
            <person name="Giacometti G.M."/>
            <person name="Morosinotto T."/>
            <person name="Valle G."/>
        </authorList>
    </citation>
    <scope>NUCLEOTIDE SEQUENCE [LARGE SCALE GENOMIC DNA]</scope>
    <source>
        <strain evidence="7 8">B-31</strain>
    </source>
</reference>
<accession>W7TXQ6</accession>
<keyword evidence="3 5" id="KW-0697">Rotamase</keyword>
<comment type="catalytic activity">
    <reaction evidence="1 5">
        <text>[protein]-peptidylproline (omega=180) = [protein]-peptidylproline (omega=0)</text>
        <dbReference type="Rhea" id="RHEA:16237"/>
        <dbReference type="Rhea" id="RHEA-COMP:10747"/>
        <dbReference type="Rhea" id="RHEA-COMP:10748"/>
        <dbReference type="ChEBI" id="CHEBI:83833"/>
        <dbReference type="ChEBI" id="CHEBI:83834"/>
        <dbReference type="EC" id="5.2.1.8"/>
    </reaction>
</comment>
<name>W7TXQ6_9STRA</name>
<keyword evidence="8" id="KW-1185">Reference proteome</keyword>
<dbReference type="PANTHER" id="PTHR43811">
    <property type="entry name" value="FKBP-TYPE PEPTIDYL-PROLYL CIS-TRANS ISOMERASE FKPA"/>
    <property type="match status" value="1"/>
</dbReference>
<dbReference type="SUPFAM" id="SSF54534">
    <property type="entry name" value="FKBP-like"/>
    <property type="match status" value="1"/>
</dbReference>
<evidence type="ECO:0000256" key="2">
    <source>
        <dbReference type="ARBA" id="ARBA00013194"/>
    </source>
</evidence>
<dbReference type="Pfam" id="PF00254">
    <property type="entry name" value="FKBP_C"/>
    <property type="match status" value="1"/>
</dbReference>
<evidence type="ECO:0000256" key="4">
    <source>
        <dbReference type="ARBA" id="ARBA00023235"/>
    </source>
</evidence>
<gene>
    <name evidence="7" type="ORF">Naga_100016g72</name>
</gene>
<dbReference type="AlphaFoldDB" id="W7TXQ6"/>
<proteinExistence type="predicted"/>
<dbReference type="EMBL" id="AZIL01001059">
    <property type="protein sequence ID" value="EWM25144.1"/>
    <property type="molecule type" value="Genomic_DNA"/>
</dbReference>
<evidence type="ECO:0000313" key="8">
    <source>
        <dbReference type="Proteomes" id="UP000019335"/>
    </source>
</evidence>
<protein>
    <recommendedName>
        <fullName evidence="2 5">peptidylprolyl isomerase</fullName>
        <ecNumber evidence="2 5">5.2.1.8</ecNumber>
    </recommendedName>
</protein>
<dbReference type="PANTHER" id="PTHR43811:SF19">
    <property type="entry name" value="39 KDA FK506-BINDING NUCLEAR PROTEIN"/>
    <property type="match status" value="1"/>
</dbReference>
<feature type="domain" description="PPIase FKBP-type" evidence="6">
    <location>
        <begin position="153"/>
        <end position="244"/>
    </location>
</feature>
<dbReference type="InterPro" id="IPR046357">
    <property type="entry name" value="PPIase_dom_sf"/>
</dbReference>
<evidence type="ECO:0000259" key="6">
    <source>
        <dbReference type="PROSITE" id="PS50059"/>
    </source>
</evidence>
<evidence type="ECO:0000256" key="3">
    <source>
        <dbReference type="ARBA" id="ARBA00023110"/>
    </source>
</evidence>
<keyword evidence="4 5" id="KW-0413">Isomerase</keyword>
<evidence type="ECO:0000256" key="1">
    <source>
        <dbReference type="ARBA" id="ARBA00000971"/>
    </source>
</evidence>